<dbReference type="PRINTS" id="PR01590">
    <property type="entry name" value="HTHFIS"/>
</dbReference>
<dbReference type="Proteomes" id="UP000237968">
    <property type="component" value="Unassembled WGS sequence"/>
</dbReference>
<keyword evidence="3" id="KW-0805">Transcription regulation</keyword>
<dbReference type="Pfam" id="PF00158">
    <property type="entry name" value="Sigma54_activat"/>
    <property type="match status" value="1"/>
</dbReference>
<dbReference type="InterPro" id="IPR003018">
    <property type="entry name" value="GAF"/>
</dbReference>
<sequence length="507" mass="55898">MFDDRAAPSGRELSAALAERMELRTVFDGVLRMLAERPGVANPYLTLADPHTGEIRIEESAGLTPEQLRTSYHRFGEGIVGQVIESGQTCVVHGSSPTFLNRLRRSEPEGISFVCAPVKLSGGQVVGTLSVDREAAEPRDLQVDVELVEVVAELFGRAIELRRAAVDQRRRTEAENRRLRAELRERFHIANLVGTDKSMLAVYDKVARVAPSNTTVLLRGESGTGKELVARAIHFASNRAAAPFVAINCAALPEAMLESELFGHERGAFTGAVAARKGRFELASGGSVFLDEIGELSPTTQVKLLRVLQERSFERLGGTKTIVCDVRVLAATHANLEQSIADGRFREDLYYRLNVFDIVLPALRDRRSDILELANFFVDRYGRDCRPPVTRISRKAAELLRTWDWPGNVRELQNCIERAVLLTTEGVIRVEHLPPTLRGHAPELGVDDDTRGAELGETTLDAALEAVELRMLAAALETHGGNRAAAARALGISERRMGLRVRKYKLD</sequence>
<dbReference type="GO" id="GO:0043565">
    <property type="term" value="F:sequence-specific DNA binding"/>
    <property type="evidence" value="ECO:0007669"/>
    <property type="project" value="InterPro"/>
</dbReference>
<dbReference type="Gene3D" id="1.10.10.60">
    <property type="entry name" value="Homeodomain-like"/>
    <property type="match status" value="1"/>
</dbReference>
<keyword evidence="8" id="KW-1185">Reference proteome</keyword>
<dbReference type="InterPro" id="IPR025943">
    <property type="entry name" value="Sigma_54_int_dom_ATP-bd_2"/>
</dbReference>
<evidence type="ECO:0000259" key="6">
    <source>
        <dbReference type="PROSITE" id="PS50045"/>
    </source>
</evidence>
<dbReference type="InterPro" id="IPR002078">
    <property type="entry name" value="Sigma_54_int"/>
</dbReference>
<evidence type="ECO:0000256" key="1">
    <source>
        <dbReference type="ARBA" id="ARBA00022741"/>
    </source>
</evidence>
<dbReference type="SMART" id="SM00382">
    <property type="entry name" value="AAA"/>
    <property type="match status" value="1"/>
</dbReference>
<evidence type="ECO:0000256" key="5">
    <source>
        <dbReference type="ARBA" id="ARBA00023163"/>
    </source>
</evidence>
<dbReference type="PROSITE" id="PS00676">
    <property type="entry name" value="SIGMA54_INTERACT_2"/>
    <property type="match status" value="1"/>
</dbReference>
<dbReference type="Pfam" id="PF01590">
    <property type="entry name" value="GAF"/>
    <property type="match status" value="1"/>
</dbReference>
<dbReference type="InterPro" id="IPR003593">
    <property type="entry name" value="AAA+_ATPase"/>
</dbReference>
<dbReference type="EMBL" id="PVNK01000263">
    <property type="protein sequence ID" value="PRP90946.1"/>
    <property type="molecule type" value="Genomic_DNA"/>
</dbReference>
<feature type="domain" description="Sigma-54 factor interaction" evidence="6">
    <location>
        <begin position="192"/>
        <end position="421"/>
    </location>
</feature>
<dbReference type="InterPro" id="IPR002197">
    <property type="entry name" value="HTH_Fis"/>
</dbReference>
<dbReference type="PANTHER" id="PTHR32071">
    <property type="entry name" value="TRANSCRIPTIONAL REGULATORY PROTEIN"/>
    <property type="match status" value="1"/>
</dbReference>
<proteinExistence type="predicted"/>
<dbReference type="RefSeq" id="WP_106395204.1">
    <property type="nucleotide sequence ID" value="NZ_PVNK01000263.1"/>
</dbReference>
<dbReference type="InterPro" id="IPR029016">
    <property type="entry name" value="GAF-like_dom_sf"/>
</dbReference>
<reference evidence="7 8" key="1">
    <citation type="submission" date="2018-03" db="EMBL/GenBank/DDBJ databases">
        <title>Draft Genome Sequences of the Obligatory Marine Myxobacteria Enhygromyxa salina SWB005.</title>
        <authorList>
            <person name="Poehlein A."/>
            <person name="Moghaddam J.A."/>
            <person name="Harms H."/>
            <person name="Alanjari M."/>
            <person name="Koenig G.M."/>
            <person name="Daniel R."/>
            <person name="Schaeberle T.F."/>
        </authorList>
    </citation>
    <scope>NUCLEOTIDE SEQUENCE [LARGE SCALE GENOMIC DNA]</scope>
    <source>
        <strain evidence="7 8">SWB005</strain>
    </source>
</reference>
<dbReference type="InterPro" id="IPR027417">
    <property type="entry name" value="P-loop_NTPase"/>
</dbReference>
<dbReference type="SMART" id="SM00065">
    <property type="entry name" value="GAF"/>
    <property type="match status" value="1"/>
</dbReference>
<organism evidence="7 8">
    <name type="scientific">Enhygromyxa salina</name>
    <dbReference type="NCBI Taxonomy" id="215803"/>
    <lineage>
        <taxon>Bacteria</taxon>
        <taxon>Pseudomonadati</taxon>
        <taxon>Myxococcota</taxon>
        <taxon>Polyangia</taxon>
        <taxon>Nannocystales</taxon>
        <taxon>Nannocystaceae</taxon>
        <taxon>Enhygromyxa</taxon>
    </lineage>
</organism>
<dbReference type="PROSITE" id="PS00688">
    <property type="entry name" value="SIGMA54_INTERACT_3"/>
    <property type="match status" value="1"/>
</dbReference>
<dbReference type="CDD" id="cd00009">
    <property type="entry name" value="AAA"/>
    <property type="match status" value="1"/>
</dbReference>
<comment type="caution">
    <text evidence="7">The sequence shown here is derived from an EMBL/GenBank/DDBJ whole genome shotgun (WGS) entry which is preliminary data.</text>
</comment>
<dbReference type="Gene3D" id="3.30.450.40">
    <property type="match status" value="1"/>
</dbReference>
<evidence type="ECO:0000256" key="4">
    <source>
        <dbReference type="ARBA" id="ARBA00023125"/>
    </source>
</evidence>
<dbReference type="Pfam" id="PF02954">
    <property type="entry name" value="HTH_8"/>
    <property type="match status" value="1"/>
</dbReference>
<keyword evidence="2" id="KW-0067">ATP-binding</keyword>
<dbReference type="InterPro" id="IPR025662">
    <property type="entry name" value="Sigma_54_int_dom_ATP-bd_1"/>
</dbReference>
<dbReference type="InterPro" id="IPR058031">
    <property type="entry name" value="AAA_lid_NorR"/>
</dbReference>
<accession>A0A2S9XDK9</accession>
<dbReference type="InterPro" id="IPR009057">
    <property type="entry name" value="Homeodomain-like_sf"/>
</dbReference>
<dbReference type="GO" id="GO:0006355">
    <property type="term" value="P:regulation of DNA-templated transcription"/>
    <property type="evidence" value="ECO:0007669"/>
    <property type="project" value="InterPro"/>
</dbReference>
<dbReference type="OrthoDB" id="9763792at2"/>
<gene>
    <name evidence="7" type="primary">vnfA_3</name>
    <name evidence="7" type="ORF">ENSA5_60210</name>
</gene>
<dbReference type="PROSITE" id="PS50045">
    <property type="entry name" value="SIGMA54_INTERACT_4"/>
    <property type="match status" value="1"/>
</dbReference>
<dbReference type="Gene3D" id="3.40.50.300">
    <property type="entry name" value="P-loop containing nucleotide triphosphate hydrolases"/>
    <property type="match status" value="1"/>
</dbReference>
<evidence type="ECO:0000313" key="7">
    <source>
        <dbReference type="EMBL" id="PRP90946.1"/>
    </source>
</evidence>
<dbReference type="SUPFAM" id="SSF46689">
    <property type="entry name" value="Homeodomain-like"/>
    <property type="match status" value="1"/>
</dbReference>
<dbReference type="SUPFAM" id="SSF52540">
    <property type="entry name" value="P-loop containing nucleoside triphosphate hydrolases"/>
    <property type="match status" value="1"/>
</dbReference>
<dbReference type="FunFam" id="3.40.50.300:FF:000006">
    <property type="entry name" value="DNA-binding transcriptional regulator NtrC"/>
    <property type="match status" value="1"/>
</dbReference>
<keyword evidence="4" id="KW-0238">DNA-binding</keyword>
<evidence type="ECO:0000256" key="3">
    <source>
        <dbReference type="ARBA" id="ARBA00023015"/>
    </source>
</evidence>
<dbReference type="PROSITE" id="PS00675">
    <property type="entry name" value="SIGMA54_INTERACT_1"/>
    <property type="match status" value="1"/>
</dbReference>
<dbReference type="GO" id="GO:0005524">
    <property type="term" value="F:ATP binding"/>
    <property type="evidence" value="ECO:0007669"/>
    <property type="project" value="UniProtKB-KW"/>
</dbReference>
<evidence type="ECO:0000313" key="8">
    <source>
        <dbReference type="Proteomes" id="UP000237968"/>
    </source>
</evidence>
<keyword evidence="1" id="KW-0547">Nucleotide-binding</keyword>
<keyword evidence="5" id="KW-0804">Transcription</keyword>
<dbReference type="Pfam" id="PF25601">
    <property type="entry name" value="AAA_lid_14"/>
    <property type="match status" value="1"/>
</dbReference>
<dbReference type="PANTHER" id="PTHR32071:SF113">
    <property type="entry name" value="ALGINATE BIOSYNTHESIS TRANSCRIPTIONAL REGULATORY PROTEIN ALGB"/>
    <property type="match status" value="1"/>
</dbReference>
<evidence type="ECO:0000256" key="2">
    <source>
        <dbReference type="ARBA" id="ARBA00022840"/>
    </source>
</evidence>
<dbReference type="AlphaFoldDB" id="A0A2S9XDK9"/>
<name>A0A2S9XDK9_9BACT</name>
<dbReference type="SUPFAM" id="SSF55781">
    <property type="entry name" value="GAF domain-like"/>
    <property type="match status" value="1"/>
</dbReference>
<dbReference type="InterPro" id="IPR025944">
    <property type="entry name" value="Sigma_54_int_dom_CS"/>
</dbReference>
<dbReference type="Gene3D" id="1.10.8.60">
    <property type="match status" value="1"/>
</dbReference>
<protein>
    <submittedName>
        <fullName evidence="7">Nitrogen fixation protein VnfA</fullName>
    </submittedName>
</protein>